<evidence type="ECO:0000313" key="2">
    <source>
        <dbReference type="EMBL" id="SMP62397.1"/>
    </source>
</evidence>
<reference evidence="2 3" key="1">
    <citation type="submission" date="2017-05" db="EMBL/GenBank/DDBJ databases">
        <authorList>
            <person name="Varghese N."/>
            <person name="Submissions S."/>
        </authorList>
    </citation>
    <scope>NUCLEOTIDE SEQUENCE [LARGE SCALE GENOMIC DNA]</scope>
    <source>
        <strain evidence="2 3">DSM 25457</strain>
    </source>
</reference>
<proteinExistence type="predicted"/>
<keyword evidence="3" id="KW-1185">Reference proteome</keyword>
<feature type="transmembrane region" description="Helical" evidence="1">
    <location>
        <begin position="41"/>
        <end position="60"/>
    </location>
</feature>
<sequence>MTTWDSYRHRRKVFWILILTYLPGVALAAIAMQRWTGSDDAAMIAAVAWMAAYGVAGWRCGHFPCPQCGRPFFIWRFTYHVWTGQCLHCNLPKWGDSSTRDIAAPSAIDSDDDLECPLCHQAIQADEDTCGHCGWSYFARGG</sequence>
<keyword evidence="1" id="KW-1133">Transmembrane helix</keyword>
<organism evidence="2 3">
    <name type="scientific">Neorhodopirellula lusitana</name>
    <dbReference type="NCBI Taxonomy" id="445327"/>
    <lineage>
        <taxon>Bacteria</taxon>
        <taxon>Pseudomonadati</taxon>
        <taxon>Planctomycetota</taxon>
        <taxon>Planctomycetia</taxon>
        <taxon>Pirellulales</taxon>
        <taxon>Pirellulaceae</taxon>
        <taxon>Neorhodopirellula</taxon>
    </lineage>
</organism>
<comment type="caution">
    <text evidence="2">The sequence shown here is derived from an EMBL/GenBank/DDBJ whole genome shotgun (WGS) entry which is preliminary data.</text>
</comment>
<dbReference type="RefSeq" id="WP_283433372.1">
    <property type="nucleotide sequence ID" value="NZ_FXUG01000007.1"/>
</dbReference>
<keyword evidence="1" id="KW-0812">Transmembrane</keyword>
<keyword evidence="1" id="KW-0472">Membrane</keyword>
<feature type="transmembrane region" description="Helical" evidence="1">
    <location>
        <begin position="12"/>
        <end position="35"/>
    </location>
</feature>
<evidence type="ECO:0008006" key="4">
    <source>
        <dbReference type="Google" id="ProtNLM"/>
    </source>
</evidence>
<accession>A0ABY1QCA0</accession>
<name>A0ABY1QCA0_9BACT</name>
<dbReference type="Proteomes" id="UP001158067">
    <property type="component" value="Unassembled WGS sequence"/>
</dbReference>
<dbReference type="EMBL" id="FXUG01000007">
    <property type="protein sequence ID" value="SMP62397.1"/>
    <property type="molecule type" value="Genomic_DNA"/>
</dbReference>
<protein>
    <recommendedName>
        <fullName evidence="4">DZANK-type domain-containing protein</fullName>
    </recommendedName>
</protein>
<evidence type="ECO:0000313" key="3">
    <source>
        <dbReference type="Proteomes" id="UP001158067"/>
    </source>
</evidence>
<evidence type="ECO:0000256" key="1">
    <source>
        <dbReference type="SAM" id="Phobius"/>
    </source>
</evidence>
<gene>
    <name evidence="2" type="ORF">SAMN06265222_107313</name>
</gene>